<organism evidence="3 4">
    <name type="scientific">Symbiodinium microadriaticum</name>
    <name type="common">Dinoflagellate</name>
    <name type="synonym">Zooxanthella microadriatica</name>
    <dbReference type="NCBI Taxonomy" id="2951"/>
    <lineage>
        <taxon>Eukaryota</taxon>
        <taxon>Sar</taxon>
        <taxon>Alveolata</taxon>
        <taxon>Dinophyceae</taxon>
        <taxon>Suessiales</taxon>
        <taxon>Symbiodiniaceae</taxon>
        <taxon>Symbiodinium</taxon>
    </lineage>
</organism>
<dbReference type="SMART" id="SM01225">
    <property type="entry name" value="G8"/>
    <property type="match status" value="1"/>
</dbReference>
<dbReference type="InterPro" id="IPR052387">
    <property type="entry name" value="Fibrocystin"/>
</dbReference>
<evidence type="ECO:0000313" key="4">
    <source>
        <dbReference type="Proteomes" id="UP000186817"/>
    </source>
</evidence>
<dbReference type="PANTHER" id="PTHR46769">
    <property type="entry name" value="POLYCYSTIC KIDNEY AND HEPATIC DISEASE 1 (AUTOSOMAL RECESSIVE)-LIKE 1"/>
    <property type="match status" value="1"/>
</dbReference>
<dbReference type="EMBL" id="LSRX01000138">
    <property type="protein sequence ID" value="OLQ07468.1"/>
    <property type="molecule type" value="Genomic_DNA"/>
</dbReference>
<name>A0A1Q9EJC2_SYMMI</name>
<comment type="caution">
    <text evidence="3">The sequence shown here is derived from an EMBL/GenBank/DDBJ whole genome shotgun (WGS) entry which is preliminary data.</text>
</comment>
<evidence type="ECO:0000259" key="2">
    <source>
        <dbReference type="PROSITE" id="PS51484"/>
    </source>
</evidence>
<feature type="domain" description="G8" evidence="2">
    <location>
        <begin position="210"/>
        <end position="351"/>
    </location>
</feature>
<evidence type="ECO:0000313" key="3">
    <source>
        <dbReference type="EMBL" id="OLQ07468.1"/>
    </source>
</evidence>
<dbReference type="Proteomes" id="UP000186817">
    <property type="component" value="Unassembled WGS sequence"/>
</dbReference>
<dbReference type="Pfam" id="PF10162">
    <property type="entry name" value="G8"/>
    <property type="match status" value="1"/>
</dbReference>
<dbReference type="PROSITE" id="PS51484">
    <property type="entry name" value="G8"/>
    <property type="match status" value="1"/>
</dbReference>
<protein>
    <submittedName>
        <fullName evidence="3">Fibrocystin-L</fullName>
    </submittedName>
</protein>
<dbReference type="PANTHER" id="PTHR46769:SF2">
    <property type="entry name" value="FIBROCYSTIN-L ISOFORM 2 PRECURSOR-RELATED"/>
    <property type="match status" value="1"/>
</dbReference>
<dbReference type="AlphaFoldDB" id="A0A1Q9EJC2"/>
<gene>
    <name evidence="3" type="primary">PKHD1L1</name>
    <name evidence="3" type="ORF">AK812_SmicGene9148</name>
</gene>
<reference evidence="3 4" key="1">
    <citation type="submission" date="2016-02" db="EMBL/GenBank/DDBJ databases">
        <title>Genome analysis of coral dinoflagellate symbionts highlights evolutionary adaptations to a symbiotic lifestyle.</title>
        <authorList>
            <person name="Aranda M."/>
            <person name="Li Y."/>
            <person name="Liew Y.J."/>
            <person name="Baumgarten S."/>
            <person name="Simakov O."/>
            <person name="Wilson M."/>
            <person name="Piel J."/>
            <person name="Ashoor H."/>
            <person name="Bougouffa S."/>
            <person name="Bajic V.B."/>
            <person name="Ryu T."/>
            <person name="Ravasi T."/>
            <person name="Bayer T."/>
            <person name="Micklem G."/>
            <person name="Kim H."/>
            <person name="Bhak J."/>
            <person name="Lajeunesse T.C."/>
            <person name="Voolstra C.R."/>
        </authorList>
    </citation>
    <scope>NUCLEOTIDE SEQUENCE [LARGE SCALE GENOMIC DNA]</scope>
    <source>
        <strain evidence="3 4">CCMP2467</strain>
    </source>
</reference>
<evidence type="ECO:0000256" key="1">
    <source>
        <dbReference type="ARBA" id="ARBA00022729"/>
    </source>
</evidence>
<accession>A0A1Q9EJC2</accession>
<dbReference type="OrthoDB" id="446578at2759"/>
<sequence length="385" mass="42125">MLGPNMNIDVGRTALLKEVIDLSPGSGTLASVCLSPGLRYVGFCAIEKHRKWLENLVEKQALTLAVTQGHALWTQALPDLIRLHFQDIVSAWRGGIHPSAEFPQAFTEWVTNSDATITFAVNETPTVTAISPMNGTARGGTCQRSYQRQRPSSAYPTDTVAPVMVEFNEYSCIVTEVAQLTWPFCLAGAGYAWVKPGTRYRYLDRWSLLDTWANQEPPVADALVSIPAGQSILLDEDTPVLLILTVEGVLVFDNKDIHLQATYIWVKALVTLHGQKLLGLEKGSSQVFLVYLRTTLFLANGDMLRPVIGGKVLAVSNTQFTIREQGDNAIEVRILGSLRGSSAEVWTRLAQTANAGDRVIVLQEIVDWKPGEELMVAVAASGSSF</sequence>
<keyword evidence="4" id="KW-1185">Reference proteome</keyword>
<keyword evidence="1" id="KW-0732">Signal</keyword>
<proteinExistence type="predicted"/>
<dbReference type="InterPro" id="IPR019316">
    <property type="entry name" value="G8_domain"/>
</dbReference>